<evidence type="ECO:0000256" key="1">
    <source>
        <dbReference type="ARBA" id="ARBA00004429"/>
    </source>
</evidence>
<gene>
    <name evidence="11" type="ORF">ACFFH4_15350</name>
</gene>
<evidence type="ECO:0000313" key="11">
    <source>
        <dbReference type="EMBL" id="MFC0560382.1"/>
    </source>
</evidence>
<dbReference type="EMBL" id="JBHLTR010000023">
    <property type="protein sequence ID" value="MFC0560382.1"/>
    <property type="molecule type" value="Genomic_DNA"/>
</dbReference>
<evidence type="ECO:0000256" key="7">
    <source>
        <dbReference type="ARBA" id="ARBA00023136"/>
    </source>
</evidence>
<feature type="transmembrane region" description="Helical" evidence="9">
    <location>
        <begin position="37"/>
        <end position="61"/>
    </location>
</feature>
<evidence type="ECO:0000259" key="10">
    <source>
        <dbReference type="Pfam" id="PF04290"/>
    </source>
</evidence>
<evidence type="ECO:0000256" key="5">
    <source>
        <dbReference type="ARBA" id="ARBA00022692"/>
    </source>
</evidence>
<dbReference type="Proteomes" id="UP001589833">
    <property type="component" value="Unassembled WGS sequence"/>
</dbReference>
<feature type="transmembrane region" description="Helical" evidence="9">
    <location>
        <begin position="12"/>
        <end position="31"/>
    </location>
</feature>
<name>A0ABV6NI01_9BACI</name>
<keyword evidence="2" id="KW-0813">Transport</keyword>
<dbReference type="InterPro" id="IPR055348">
    <property type="entry name" value="DctQ"/>
</dbReference>
<dbReference type="RefSeq" id="WP_273847797.1">
    <property type="nucleotide sequence ID" value="NZ_JAQQWT010000035.1"/>
</dbReference>
<evidence type="ECO:0000313" key="12">
    <source>
        <dbReference type="Proteomes" id="UP001589833"/>
    </source>
</evidence>
<evidence type="ECO:0000256" key="8">
    <source>
        <dbReference type="ARBA" id="ARBA00038436"/>
    </source>
</evidence>
<dbReference type="InterPro" id="IPR007387">
    <property type="entry name" value="TRAP_DctQ"/>
</dbReference>
<evidence type="ECO:0000256" key="6">
    <source>
        <dbReference type="ARBA" id="ARBA00022989"/>
    </source>
</evidence>
<dbReference type="PANTHER" id="PTHR35011:SF2">
    <property type="entry name" value="2,3-DIKETO-L-GULONATE TRAP TRANSPORTER SMALL PERMEASE PROTEIN YIAM"/>
    <property type="match status" value="1"/>
</dbReference>
<keyword evidence="3" id="KW-1003">Cell membrane</keyword>
<evidence type="ECO:0000256" key="2">
    <source>
        <dbReference type="ARBA" id="ARBA00022448"/>
    </source>
</evidence>
<reference evidence="11 12" key="1">
    <citation type="submission" date="2024-09" db="EMBL/GenBank/DDBJ databases">
        <authorList>
            <person name="Sun Q."/>
            <person name="Mori K."/>
        </authorList>
    </citation>
    <scope>NUCLEOTIDE SEQUENCE [LARGE SCALE GENOMIC DNA]</scope>
    <source>
        <strain evidence="11 12">NCAIM B.02301</strain>
    </source>
</reference>
<sequence>MFIRLLEKIQLSIGVIFLVIFFIAILIQVISRYLGISIIWTEEVATNAFIWAVFMGAAVMVNRKDHFNFDLLSKLFKGKKRLTLSIVNDSILLIFCAALFFYSLTALTSFWNYNWVTLPMIKMGYVWLALPVMTMTMVIYLVAHIVGNVKQMMVGEGSV</sequence>
<proteinExistence type="inferred from homology"/>
<comment type="caution">
    <text evidence="11">The sequence shown here is derived from an EMBL/GenBank/DDBJ whole genome shotgun (WGS) entry which is preliminary data.</text>
</comment>
<evidence type="ECO:0000256" key="9">
    <source>
        <dbReference type="SAM" id="Phobius"/>
    </source>
</evidence>
<feature type="transmembrane region" description="Helical" evidence="9">
    <location>
        <begin position="82"/>
        <end position="104"/>
    </location>
</feature>
<dbReference type="Pfam" id="PF04290">
    <property type="entry name" value="DctQ"/>
    <property type="match status" value="1"/>
</dbReference>
<feature type="transmembrane region" description="Helical" evidence="9">
    <location>
        <begin position="124"/>
        <end position="143"/>
    </location>
</feature>
<feature type="domain" description="Tripartite ATP-independent periplasmic transporters DctQ component" evidence="10">
    <location>
        <begin position="22"/>
        <end position="149"/>
    </location>
</feature>
<evidence type="ECO:0000256" key="3">
    <source>
        <dbReference type="ARBA" id="ARBA00022475"/>
    </source>
</evidence>
<keyword evidence="12" id="KW-1185">Reference proteome</keyword>
<comment type="similarity">
    <text evidence="8">Belongs to the TRAP transporter small permease family.</text>
</comment>
<comment type="subcellular location">
    <subcellularLocation>
        <location evidence="1">Cell inner membrane</location>
        <topology evidence="1">Multi-pass membrane protein</topology>
    </subcellularLocation>
</comment>
<keyword evidence="5 9" id="KW-0812">Transmembrane</keyword>
<protein>
    <submittedName>
        <fullName evidence="11">TRAP transporter small permease</fullName>
    </submittedName>
</protein>
<keyword evidence="7 9" id="KW-0472">Membrane</keyword>
<dbReference type="PANTHER" id="PTHR35011">
    <property type="entry name" value="2,3-DIKETO-L-GULONATE TRAP TRANSPORTER SMALL PERMEASE PROTEIN YIAM"/>
    <property type="match status" value="1"/>
</dbReference>
<accession>A0ABV6NI01</accession>
<keyword evidence="4" id="KW-0997">Cell inner membrane</keyword>
<organism evidence="11 12">
    <name type="scientific">Halalkalibacter alkalisediminis</name>
    <dbReference type="NCBI Taxonomy" id="935616"/>
    <lineage>
        <taxon>Bacteria</taxon>
        <taxon>Bacillati</taxon>
        <taxon>Bacillota</taxon>
        <taxon>Bacilli</taxon>
        <taxon>Bacillales</taxon>
        <taxon>Bacillaceae</taxon>
        <taxon>Halalkalibacter</taxon>
    </lineage>
</organism>
<evidence type="ECO:0000256" key="4">
    <source>
        <dbReference type="ARBA" id="ARBA00022519"/>
    </source>
</evidence>
<keyword evidence="6 9" id="KW-1133">Transmembrane helix</keyword>